<evidence type="ECO:0000256" key="2">
    <source>
        <dbReference type="ARBA" id="ARBA00022603"/>
    </source>
</evidence>
<dbReference type="InterPro" id="IPR013216">
    <property type="entry name" value="Methyltransf_11"/>
</dbReference>
<evidence type="ECO:0000256" key="5">
    <source>
        <dbReference type="SAM" id="MobiDB-lite"/>
    </source>
</evidence>
<evidence type="ECO:0000256" key="3">
    <source>
        <dbReference type="ARBA" id="ARBA00022679"/>
    </source>
</evidence>
<reference evidence="7" key="1">
    <citation type="submission" date="2024-07" db="EMBL/GenBank/DDBJ databases">
        <authorList>
            <person name="Yu S.T."/>
        </authorList>
    </citation>
    <scope>NUCLEOTIDE SEQUENCE</scope>
    <source>
        <strain evidence="7">R08</strain>
    </source>
</reference>
<dbReference type="Gene3D" id="3.40.50.150">
    <property type="entry name" value="Vaccinia Virus protein VP39"/>
    <property type="match status" value="1"/>
</dbReference>
<evidence type="ECO:0000313" key="7">
    <source>
        <dbReference type="EMBL" id="XDQ07859.1"/>
    </source>
</evidence>
<feature type="region of interest" description="Disordered" evidence="5">
    <location>
        <begin position="159"/>
        <end position="178"/>
    </location>
</feature>
<dbReference type="PANTHER" id="PTHR44942">
    <property type="entry name" value="METHYLTRANSF_11 DOMAIN-CONTAINING PROTEIN"/>
    <property type="match status" value="1"/>
</dbReference>
<gene>
    <name evidence="7" type="ORF">AB5J58_17540</name>
</gene>
<organism evidence="7">
    <name type="scientific">Streptomyces sp. R08</name>
    <dbReference type="NCBI Taxonomy" id="3238624"/>
    <lineage>
        <taxon>Bacteria</taxon>
        <taxon>Bacillati</taxon>
        <taxon>Actinomycetota</taxon>
        <taxon>Actinomycetes</taxon>
        <taxon>Kitasatosporales</taxon>
        <taxon>Streptomycetaceae</taxon>
        <taxon>Streptomyces</taxon>
    </lineage>
</organism>
<keyword evidence="4" id="KW-0949">S-adenosyl-L-methionine</keyword>
<protein>
    <submittedName>
        <fullName evidence="7">Class I SAM-dependent methyltransferase</fullName>
        <ecNumber evidence="7">2.1.1.-</ecNumber>
    </submittedName>
</protein>
<dbReference type="CDD" id="cd02440">
    <property type="entry name" value="AdoMet_MTases"/>
    <property type="match status" value="1"/>
</dbReference>
<dbReference type="InterPro" id="IPR029063">
    <property type="entry name" value="SAM-dependent_MTases_sf"/>
</dbReference>
<evidence type="ECO:0000256" key="4">
    <source>
        <dbReference type="ARBA" id="ARBA00022691"/>
    </source>
</evidence>
<dbReference type="RefSeq" id="WP_369192564.1">
    <property type="nucleotide sequence ID" value="NZ_CP163431.1"/>
</dbReference>
<dbReference type="InterPro" id="IPR020598">
    <property type="entry name" value="rRNA_Ade_methylase_Trfase_N"/>
</dbReference>
<name>A0AB39MPA8_9ACTN</name>
<dbReference type="PANTHER" id="PTHR44942:SF4">
    <property type="entry name" value="METHYLTRANSFERASE TYPE 11 DOMAIN-CONTAINING PROTEIN"/>
    <property type="match status" value="1"/>
</dbReference>
<dbReference type="GO" id="GO:0000179">
    <property type="term" value="F:rRNA (adenine-N6,N6-)-dimethyltransferase activity"/>
    <property type="evidence" value="ECO:0007669"/>
    <property type="project" value="InterPro"/>
</dbReference>
<dbReference type="EC" id="2.1.1.-" evidence="7"/>
<evidence type="ECO:0000259" key="6">
    <source>
        <dbReference type="SMART" id="SM00650"/>
    </source>
</evidence>
<dbReference type="AlphaFoldDB" id="A0AB39MPA8"/>
<dbReference type="Pfam" id="PF08241">
    <property type="entry name" value="Methyltransf_11"/>
    <property type="match status" value="1"/>
</dbReference>
<dbReference type="EMBL" id="CP163431">
    <property type="protein sequence ID" value="XDQ07859.1"/>
    <property type="molecule type" value="Genomic_DNA"/>
</dbReference>
<dbReference type="InterPro" id="IPR051052">
    <property type="entry name" value="Diverse_substrate_MTase"/>
</dbReference>
<keyword evidence="2 7" id="KW-0489">Methyltransferase</keyword>
<accession>A0AB39MPA8</accession>
<sequence>MLRDTFDGEAERYDRARPRYPRPLVEELARTAGLGPDSRVLEIAPGTGQLTVPLAEFGCRLTAVELGPSLAAVARRNLDAFPRVDVQVADFELWEIPDEPFDLVVIATAYHWFDPGLFLAKAASALRPGGLLAVVTTHHVAGGTQDFFDRTQECYERWDPATPPGFRSPTEDETATDTREFEGSVHFEDVTVWRGAQEITYTTDEFLDVVLTYSNHLALDEPARRGLLACLRELLETRHGGRVTKRYLHELITATRSGA</sequence>
<dbReference type="SUPFAM" id="SSF53335">
    <property type="entry name" value="S-adenosyl-L-methionine-dependent methyltransferases"/>
    <property type="match status" value="1"/>
</dbReference>
<proteinExistence type="inferred from homology"/>
<comment type="similarity">
    <text evidence="1">Belongs to the methyltransferase superfamily.</text>
</comment>
<keyword evidence="3 7" id="KW-0808">Transferase</keyword>
<feature type="domain" description="Ribosomal RNA adenine methylase transferase N-terminal" evidence="6">
    <location>
        <begin position="24"/>
        <end position="152"/>
    </location>
</feature>
<dbReference type="SMART" id="SM00650">
    <property type="entry name" value="rADc"/>
    <property type="match status" value="1"/>
</dbReference>
<evidence type="ECO:0000256" key="1">
    <source>
        <dbReference type="ARBA" id="ARBA00008361"/>
    </source>
</evidence>